<protein>
    <submittedName>
        <fullName evidence="3">Uncharacterized protein</fullName>
    </submittedName>
</protein>
<reference evidence="3" key="1">
    <citation type="journal article" date="2020" name="mSystems">
        <title>Genome- and Community-Level Interaction Insights into Carbon Utilization and Element Cycling Functions of Hydrothermarchaeota in Hydrothermal Sediment.</title>
        <authorList>
            <person name="Zhou Z."/>
            <person name="Liu Y."/>
            <person name="Xu W."/>
            <person name="Pan J."/>
            <person name="Luo Z.H."/>
            <person name="Li M."/>
        </authorList>
    </citation>
    <scope>NUCLEOTIDE SEQUENCE [LARGE SCALE GENOMIC DNA]</scope>
    <source>
        <strain evidence="3">SpSt-488</strain>
    </source>
</reference>
<evidence type="ECO:0000313" key="3">
    <source>
        <dbReference type="EMBL" id="HGK28475.1"/>
    </source>
</evidence>
<sequence>MLDGLHLYEVILLILGTLLFILAALLLIIQVLRHRDAKVLIPLFAIAVLMIGFPGIKSISFGDMKTELRNLSLRLDTDPGDSLARVKAATLIARIQTRPVKSDDTRRLIDRVRLVLQEPPPSDSLPGSTSAPRPPLRPDLVEIEKLTAVITAQPANNTARDRLQLLVRESGAIPNLTEPERAIINRAASALKNSRPR</sequence>
<keyword evidence="2" id="KW-1133">Transmembrane helix</keyword>
<feature type="region of interest" description="Disordered" evidence="1">
    <location>
        <begin position="117"/>
        <end position="137"/>
    </location>
</feature>
<gene>
    <name evidence="3" type="ORF">ENS41_05915</name>
</gene>
<evidence type="ECO:0000256" key="1">
    <source>
        <dbReference type="SAM" id="MobiDB-lite"/>
    </source>
</evidence>
<feature type="transmembrane region" description="Helical" evidence="2">
    <location>
        <begin position="39"/>
        <end position="56"/>
    </location>
</feature>
<evidence type="ECO:0000256" key="2">
    <source>
        <dbReference type="SAM" id="Phobius"/>
    </source>
</evidence>
<name>A0A7C4GGT1_UNCW3</name>
<keyword evidence="2" id="KW-0812">Transmembrane</keyword>
<comment type="caution">
    <text evidence="3">The sequence shown here is derived from an EMBL/GenBank/DDBJ whole genome shotgun (WGS) entry which is preliminary data.</text>
</comment>
<dbReference type="EMBL" id="DSUT01000123">
    <property type="protein sequence ID" value="HGK28475.1"/>
    <property type="molecule type" value="Genomic_DNA"/>
</dbReference>
<accession>A0A7C4GGT1</accession>
<organism evidence="3">
    <name type="scientific">candidate division WOR-3 bacterium</name>
    <dbReference type="NCBI Taxonomy" id="2052148"/>
    <lineage>
        <taxon>Bacteria</taxon>
        <taxon>Bacteria division WOR-3</taxon>
    </lineage>
</organism>
<keyword evidence="2" id="KW-0472">Membrane</keyword>
<feature type="transmembrane region" description="Helical" evidence="2">
    <location>
        <begin position="6"/>
        <end position="32"/>
    </location>
</feature>
<dbReference type="AlphaFoldDB" id="A0A7C4GGT1"/>
<proteinExistence type="predicted"/>